<accession>A0AA38XPF4</accession>
<gene>
    <name evidence="10" type="ORF">H2200_000929</name>
</gene>
<feature type="compositionally biased region" description="Pro residues" evidence="8">
    <location>
        <begin position="21"/>
        <end position="33"/>
    </location>
</feature>
<evidence type="ECO:0000313" key="10">
    <source>
        <dbReference type="EMBL" id="KAJ9617208.1"/>
    </source>
</evidence>
<dbReference type="Gene3D" id="2.60.40.3960">
    <property type="entry name" value="Velvet domain"/>
    <property type="match status" value="1"/>
</dbReference>
<evidence type="ECO:0000256" key="5">
    <source>
        <dbReference type="ARBA" id="ARBA00023163"/>
    </source>
</evidence>
<dbReference type="Pfam" id="PF11754">
    <property type="entry name" value="Velvet"/>
    <property type="match status" value="2"/>
</dbReference>
<evidence type="ECO:0000256" key="7">
    <source>
        <dbReference type="ARBA" id="ARBA00038005"/>
    </source>
</evidence>
<dbReference type="InterPro" id="IPR021740">
    <property type="entry name" value="Velvet"/>
</dbReference>
<dbReference type="GO" id="GO:0051176">
    <property type="term" value="P:positive regulation of sulfur metabolic process"/>
    <property type="evidence" value="ECO:0007669"/>
    <property type="project" value="UniProtKB-ARBA"/>
</dbReference>
<feature type="compositionally biased region" description="Basic residues" evidence="8">
    <location>
        <begin position="317"/>
        <end position="327"/>
    </location>
</feature>
<feature type="compositionally biased region" description="Polar residues" evidence="8">
    <location>
        <begin position="485"/>
        <end position="504"/>
    </location>
</feature>
<comment type="subcellular location">
    <subcellularLocation>
        <location evidence="2">Cytoplasm</location>
    </subcellularLocation>
    <subcellularLocation>
        <location evidence="1">Nucleus</location>
    </subcellularLocation>
</comment>
<dbReference type="GO" id="GO:0005737">
    <property type="term" value="C:cytoplasm"/>
    <property type="evidence" value="ECO:0007669"/>
    <property type="project" value="UniProtKB-SubCell"/>
</dbReference>
<feature type="compositionally biased region" description="Pro residues" evidence="8">
    <location>
        <begin position="58"/>
        <end position="69"/>
    </location>
</feature>
<evidence type="ECO:0000256" key="8">
    <source>
        <dbReference type="SAM" id="MobiDB-lite"/>
    </source>
</evidence>
<sequence length="574" mass="63604">MAQLPSLAEMSLTRDMDRPQDPAPQQPAIPPPARESRESLPSLKDTLGEEYNAKRPLAPHPTAPPPPELPGLYVPGQSELYLDGQVIRTYRIAKLYYNMQQPPHETKNEFSRITLDQRRLTYTLEVVQQPEKARACGSGNKSSNDRRPVDPPPVVELRIYCNGVETTMTYDATFMLYASLELARPIAHGRQHTPTTIPVLAGVTVASAAYLEKPRRAAYFIFPDLSVRHEGLYRIRFSLFEGVKHHQDADIGKPFDLTHRETDNLSAPVRHEGVFNRMDVLSTPFQVFSAKKFPGLDQSTDLSVLVADQGCRVRIRRDVRQRKRRAKSGAEGDDAQSSTHGTPQAAYRTLDHSRSASRNSVGSQYDRRESFDSYYGRPTYPSRQMSASSLPMASPVLPTPTSSMPPPPPYLHHTLHRDNVPRPALPATASQFGQPPMSLPSPSTLQGVTSPGGRGSPYNNILPPIQTTINGDMRSGPSTPRYKTPPSTATKRSFSSTAYSQQMALKSGLRPDSFPAYPPAPPPGANDIIEADPDCCEDDDEETQRLIHGDLAFLTADGNRRTVTGSVYRRSFRP</sequence>
<dbReference type="GO" id="GO:0034250">
    <property type="term" value="P:positive regulation of amide metabolic process"/>
    <property type="evidence" value="ECO:0007669"/>
    <property type="project" value="UniProtKB-ARBA"/>
</dbReference>
<dbReference type="GO" id="GO:0005634">
    <property type="term" value="C:nucleus"/>
    <property type="evidence" value="ECO:0007669"/>
    <property type="project" value="UniProtKB-SubCell"/>
</dbReference>
<feature type="domain" description="Velvet" evidence="9">
    <location>
        <begin position="117"/>
        <end position="316"/>
    </location>
</feature>
<evidence type="ECO:0000259" key="9">
    <source>
        <dbReference type="PROSITE" id="PS51821"/>
    </source>
</evidence>
<dbReference type="PANTHER" id="PTHR33572:SF14">
    <property type="entry name" value="DEVELOPMENTAL AND SECONDARY METABOLISM REGULATOR VEA"/>
    <property type="match status" value="1"/>
</dbReference>
<evidence type="ECO:0000256" key="2">
    <source>
        <dbReference type="ARBA" id="ARBA00004496"/>
    </source>
</evidence>
<feature type="compositionally biased region" description="Polar residues" evidence="8">
    <location>
        <begin position="381"/>
        <end position="391"/>
    </location>
</feature>
<keyword evidence="5" id="KW-0804">Transcription</keyword>
<feature type="region of interest" description="Disordered" evidence="8">
    <location>
        <begin position="1"/>
        <end position="71"/>
    </location>
</feature>
<comment type="caution">
    <text evidence="10">The sequence shown here is derived from an EMBL/GenBank/DDBJ whole genome shotgun (WGS) entry which is preliminary data.</text>
</comment>
<dbReference type="GO" id="GO:0043455">
    <property type="term" value="P:regulation of secondary metabolic process"/>
    <property type="evidence" value="ECO:0007669"/>
    <property type="project" value="UniProtKB-ARBA"/>
</dbReference>
<keyword evidence="11" id="KW-1185">Reference proteome</keyword>
<keyword evidence="3" id="KW-0963">Cytoplasm</keyword>
<feature type="compositionally biased region" description="Acidic residues" evidence="8">
    <location>
        <begin position="529"/>
        <end position="542"/>
    </location>
</feature>
<name>A0AA38XPF4_9EURO</name>
<organism evidence="10 11">
    <name type="scientific">Cladophialophora chaetospira</name>
    <dbReference type="NCBI Taxonomy" id="386627"/>
    <lineage>
        <taxon>Eukaryota</taxon>
        <taxon>Fungi</taxon>
        <taxon>Dikarya</taxon>
        <taxon>Ascomycota</taxon>
        <taxon>Pezizomycotina</taxon>
        <taxon>Eurotiomycetes</taxon>
        <taxon>Chaetothyriomycetidae</taxon>
        <taxon>Chaetothyriales</taxon>
        <taxon>Herpotrichiellaceae</taxon>
        <taxon>Cladophialophora</taxon>
    </lineage>
</organism>
<dbReference type="InterPro" id="IPR038491">
    <property type="entry name" value="Velvet_dom_sf"/>
</dbReference>
<dbReference type="PROSITE" id="PS51821">
    <property type="entry name" value="VELVET"/>
    <property type="match status" value="1"/>
</dbReference>
<protein>
    <recommendedName>
        <fullName evidence="9">Velvet domain-containing protein</fullName>
    </recommendedName>
</protein>
<dbReference type="AlphaFoldDB" id="A0AA38XPF4"/>
<evidence type="ECO:0000256" key="3">
    <source>
        <dbReference type="ARBA" id="ARBA00022490"/>
    </source>
</evidence>
<evidence type="ECO:0000256" key="4">
    <source>
        <dbReference type="ARBA" id="ARBA00023015"/>
    </source>
</evidence>
<dbReference type="EMBL" id="JAPDRK010000001">
    <property type="protein sequence ID" value="KAJ9617208.1"/>
    <property type="molecule type" value="Genomic_DNA"/>
</dbReference>
<evidence type="ECO:0000313" key="11">
    <source>
        <dbReference type="Proteomes" id="UP001172673"/>
    </source>
</evidence>
<evidence type="ECO:0000256" key="6">
    <source>
        <dbReference type="ARBA" id="ARBA00023242"/>
    </source>
</evidence>
<proteinExistence type="inferred from homology"/>
<keyword evidence="4" id="KW-0805">Transcription regulation</keyword>
<feature type="region of interest" description="Disordered" evidence="8">
    <location>
        <begin position="317"/>
        <end position="542"/>
    </location>
</feature>
<keyword evidence="6" id="KW-0539">Nucleus</keyword>
<dbReference type="Proteomes" id="UP001172673">
    <property type="component" value="Unassembled WGS sequence"/>
</dbReference>
<reference evidence="10" key="1">
    <citation type="submission" date="2022-10" db="EMBL/GenBank/DDBJ databases">
        <title>Culturing micro-colonial fungi from biological soil crusts in the Mojave desert and describing Neophaeococcomyces mojavensis, and introducing the new genera and species Taxawa tesnikishii.</title>
        <authorList>
            <person name="Kurbessoian T."/>
            <person name="Stajich J.E."/>
        </authorList>
    </citation>
    <scope>NUCLEOTIDE SEQUENCE</scope>
    <source>
        <strain evidence="10">TK_41</strain>
    </source>
</reference>
<dbReference type="InterPro" id="IPR037525">
    <property type="entry name" value="Velvet_dom"/>
</dbReference>
<comment type="similarity">
    <text evidence="7">Belongs to the velvet family. VeA subfamily.</text>
</comment>
<evidence type="ECO:0000256" key="1">
    <source>
        <dbReference type="ARBA" id="ARBA00004123"/>
    </source>
</evidence>
<feature type="compositionally biased region" description="Polar residues" evidence="8">
    <location>
        <begin position="440"/>
        <end position="449"/>
    </location>
</feature>
<dbReference type="PANTHER" id="PTHR33572">
    <property type="entry name" value="SPORE DEVELOPMENT REGULATOR VOSA"/>
    <property type="match status" value="1"/>
</dbReference>
<dbReference type="FunFam" id="2.60.40.3960:FF:000001">
    <property type="entry name" value="Sexual development activator VeA"/>
    <property type="match status" value="1"/>
</dbReference>